<sequence>MDTMAEESKARQTTTPPGWAVHSAASRTFKSALACSPAEAAFDQAGVLIGFKSAQAAVASASAPAVVRSVFAPQAIAAGRLEQNYTTTAVLVHGHTAQPSSPHP</sequence>
<reference evidence="1 2" key="1">
    <citation type="submission" date="2018-10" db="EMBL/GenBank/DDBJ databases">
        <title>Genome sequencing of Arthrobacter oryzae TNB02.</title>
        <authorList>
            <person name="Cho Y.-J."/>
            <person name="Cho A."/>
            <person name="Kim O.-S."/>
        </authorList>
    </citation>
    <scope>NUCLEOTIDE SEQUENCE [LARGE SCALE GENOMIC DNA]</scope>
    <source>
        <strain evidence="1 2">TNB02</strain>
    </source>
</reference>
<dbReference type="AlphaFoldDB" id="A0A3N0BRV3"/>
<evidence type="ECO:0000313" key="1">
    <source>
        <dbReference type="EMBL" id="RNL51793.1"/>
    </source>
</evidence>
<dbReference type="EMBL" id="RBED01000119">
    <property type="protein sequence ID" value="RNL51793.1"/>
    <property type="molecule type" value="Genomic_DNA"/>
</dbReference>
<proteinExistence type="predicted"/>
<accession>A0A3N0BRV3</accession>
<name>A0A3N0BRV3_9MICC</name>
<gene>
    <name evidence="1" type="ORF">D7003_14955</name>
</gene>
<protein>
    <submittedName>
        <fullName evidence="1">Uncharacterized protein</fullName>
    </submittedName>
</protein>
<comment type="caution">
    <text evidence="1">The sequence shown here is derived from an EMBL/GenBank/DDBJ whole genome shotgun (WGS) entry which is preliminary data.</text>
</comment>
<evidence type="ECO:0000313" key="2">
    <source>
        <dbReference type="Proteomes" id="UP000273807"/>
    </source>
</evidence>
<keyword evidence="2" id="KW-1185">Reference proteome</keyword>
<organism evidence="1 2">
    <name type="scientific">Arthrobacter oryzae</name>
    <dbReference type="NCBI Taxonomy" id="409290"/>
    <lineage>
        <taxon>Bacteria</taxon>
        <taxon>Bacillati</taxon>
        <taxon>Actinomycetota</taxon>
        <taxon>Actinomycetes</taxon>
        <taxon>Micrococcales</taxon>
        <taxon>Micrococcaceae</taxon>
        <taxon>Arthrobacter</taxon>
    </lineage>
</organism>
<dbReference type="Proteomes" id="UP000273807">
    <property type="component" value="Unassembled WGS sequence"/>
</dbReference>
<dbReference type="RefSeq" id="WP_148045234.1">
    <property type="nucleotide sequence ID" value="NZ_RBED01000119.1"/>
</dbReference>